<evidence type="ECO:0000313" key="5">
    <source>
        <dbReference type="Proteomes" id="UP000290588"/>
    </source>
</evidence>
<feature type="domain" description="WYL" evidence="1">
    <location>
        <begin position="122"/>
        <end position="186"/>
    </location>
</feature>
<dbReference type="RefSeq" id="WP_118917865.1">
    <property type="nucleotide sequence ID" value="NZ_CP032097.1"/>
</dbReference>
<accession>A0A347UA18</accession>
<evidence type="ECO:0000313" key="2">
    <source>
        <dbReference type="EMBL" id="AXX95696.1"/>
    </source>
</evidence>
<dbReference type="EMBL" id="CP032097">
    <property type="protein sequence ID" value="AXX95696.1"/>
    <property type="molecule type" value="Genomic_DNA"/>
</dbReference>
<keyword evidence="4" id="KW-1185">Reference proteome</keyword>
<dbReference type="AlphaFoldDB" id="A0A347UA18"/>
<dbReference type="Proteomes" id="UP000262582">
    <property type="component" value="Chromosome"/>
</dbReference>
<proteinExistence type="predicted"/>
<name>A0A347UA18_9BACT</name>
<dbReference type="EMBL" id="NXIG01000004">
    <property type="protein sequence ID" value="RXI31431.1"/>
    <property type="molecule type" value="Genomic_DNA"/>
</dbReference>
<organism evidence="3 5">
    <name type="scientific">Arcobacter ellisii</name>
    <dbReference type="NCBI Taxonomy" id="913109"/>
    <lineage>
        <taxon>Bacteria</taxon>
        <taxon>Pseudomonadati</taxon>
        <taxon>Campylobacterota</taxon>
        <taxon>Epsilonproteobacteria</taxon>
        <taxon>Campylobacterales</taxon>
        <taxon>Arcobacteraceae</taxon>
        <taxon>Arcobacter</taxon>
    </lineage>
</organism>
<dbReference type="OrthoDB" id="6521217at2"/>
<reference evidence="2 4" key="2">
    <citation type="submission" date="2018-08" db="EMBL/GenBank/DDBJ databases">
        <title>Complete genome of the Arcobacter ellisii type strain LMG 26155.</title>
        <authorList>
            <person name="Miller W.G."/>
            <person name="Yee E."/>
            <person name="Bono J.L."/>
        </authorList>
    </citation>
    <scope>NUCLEOTIDE SEQUENCE [LARGE SCALE GENOMIC DNA]</scope>
    <source>
        <strain evidence="2 4">LMG 26155</strain>
    </source>
</reference>
<gene>
    <name evidence="2" type="ORF">AELL_2052</name>
    <name evidence="3" type="ORF">CP962_04785</name>
</gene>
<dbReference type="KEGG" id="aell:AELL_2052"/>
<dbReference type="InterPro" id="IPR026881">
    <property type="entry name" value="WYL_dom"/>
</dbReference>
<protein>
    <submittedName>
        <fullName evidence="2">Transcriptional regulator (WYL domain)</fullName>
    </submittedName>
</protein>
<evidence type="ECO:0000313" key="4">
    <source>
        <dbReference type="Proteomes" id="UP000262582"/>
    </source>
</evidence>
<dbReference type="PROSITE" id="PS52050">
    <property type="entry name" value="WYL"/>
    <property type="match status" value="1"/>
</dbReference>
<sequence>MIERVKEIYLKLYREGYSCTKNKLKDYFKVTEKTIENTLKPYSKVIIYDKQLKRYRFTKLLPDFIPYEVFYEIFSESIANSTIKKDFLKIKNLFMQENDGIVMISTSDLSDFAKKIIMFTIAINDNNILKIEYTKNGDQKETKVIKPHTIICNGFTYYCYASYEKRNEKDVGSIRTFEFNRIGNVESLEFLSDEIFKIEQNGNAFGPYEKNKYIVLEFDRMSTDFFRKSNIFQNSTYEIIDINENTLIAKMYYNSLEIEVVKLIQQWMPHIKISDDDENKSKVYKIIKDNFEKLIF</sequence>
<evidence type="ECO:0000313" key="3">
    <source>
        <dbReference type="EMBL" id="RXI31431.1"/>
    </source>
</evidence>
<dbReference type="Proteomes" id="UP000290588">
    <property type="component" value="Unassembled WGS sequence"/>
</dbReference>
<evidence type="ECO:0000259" key="1">
    <source>
        <dbReference type="Pfam" id="PF13280"/>
    </source>
</evidence>
<reference evidence="3 5" key="1">
    <citation type="submission" date="2017-09" db="EMBL/GenBank/DDBJ databases">
        <title>Genomics of the genus Arcobacter.</title>
        <authorList>
            <person name="Perez-Cataluna A."/>
            <person name="Figueras M.J."/>
            <person name="Salas-Masso N."/>
        </authorList>
    </citation>
    <scope>NUCLEOTIDE SEQUENCE [LARGE SCALE GENOMIC DNA]</scope>
    <source>
        <strain evidence="3 5">CECT 7837</strain>
    </source>
</reference>
<dbReference type="Pfam" id="PF13280">
    <property type="entry name" value="WYL"/>
    <property type="match status" value="1"/>
</dbReference>